<protein>
    <submittedName>
        <fullName evidence="1">Uncharacterized protein</fullName>
    </submittedName>
</protein>
<dbReference type="AlphaFoldDB" id="A0AAW9KA06"/>
<dbReference type="EMBL" id="WNUR01001282">
    <property type="protein sequence ID" value="MDZ7543525.1"/>
    <property type="molecule type" value="Genomic_DNA"/>
</dbReference>
<organism evidence="1 2">
    <name type="scientific">Clostridium perfringens</name>
    <dbReference type="NCBI Taxonomy" id="1502"/>
    <lineage>
        <taxon>Bacteria</taxon>
        <taxon>Bacillati</taxon>
        <taxon>Bacillota</taxon>
        <taxon>Clostridia</taxon>
        <taxon>Eubacteriales</taxon>
        <taxon>Clostridiaceae</taxon>
        <taxon>Clostridium</taxon>
    </lineage>
</organism>
<reference evidence="1" key="1">
    <citation type="submission" date="2019-11" db="EMBL/GenBank/DDBJ databases">
        <title>Characterization of Clostridium perfringens isolates from swine manure treated agricultural soils.</title>
        <authorList>
            <person name="Wushke S.T."/>
        </authorList>
    </citation>
    <scope>NUCLEOTIDE SEQUENCE</scope>
    <source>
        <strain evidence="1">X62</strain>
    </source>
</reference>
<dbReference type="Proteomes" id="UP001288944">
    <property type="component" value="Unassembled WGS sequence"/>
</dbReference>
<feature type="non-terminal residue" evidence="1">
    <location>
        <position position="51"/>
    </location>
</feature>
<accession>A0AAW9KA06</accession>
<name>A0AAW9KA06_CLOPF</name>
<proteinExistence type="predicted"/>
<gene>
    <name evidence="1" type="ORF">GNF83_20600</name>
</gene>
<evidence type="ECO:0000313" key="2">
    <source>
        <dbReference type="Proteomes" id="UP001288944"/>
    </source>
</evidence>
<evidence type="ECO:0000313" key="1">
    <source>
        <dbReference type="EMBL" id="MDZ7543525.1"/>
    </source>
</evidence>
<comment type="caution">
    <text evidence="1">The sequence shown here is derived from an EMBL/GenBank/DDBJ whole genome shotgun (WGS) entry which is preliminary data.</text>
</comment>
<sequence length="51" mass="5722">MGRDIPEGIEAAKILVAAGYDALNGDVGSYDSWYWSHPPMYQKKGLYLPYN</sequence>